<dbReference type="Proteomes" id="UP001059401">
    <property type="component" value="Chromosome"/>
</dbReference>
<proteinExistence type="predicted"/>
<sequence length="186" mass="21530">MMKKFEFAAGTPKNDMIMGLCFPIGFMFPMLITYLLLFYSGMITYKVHPLFKFLVFLPAFIIAYLIIKKIRKTVSKKFIVYIDKLNIRVLENEKEIMLGKISFCKIKSNHDNLVKVDIGIDNRKISFISRPKEYKTITGTTSFNPFGISDISDMDQLLTLGREVKDLIEKQEKENNFDANIKGECI</sequence>
<evidence type="ECO:0000313" key="2">
    <source>
        <dbReference type="EMBL" id="UTY29479.1"/>
    </source>
</evidence>
<keyword evidence="1" id="KW-0472">Membrane</keyword>
<dbReference type="EMBL" id="CP038802">
    <property type="protein sequence ID" value="UTY29479.1"/>
    <property type="molecule type" value="Genomic_DNA"/>
</dbReference>
<protein>
    <recommendedName>
        <fullName evidence="4">PH (Pleckstrin Homology) domain-containing protein</fullName>
    </recommendedName>
</protein>
<keyword evidence="3" id="KW-1185">Reference proteome</keyword>
<organism evidence="2 3">
    <name type="scientific">Treponema putidum</name>
    <dbReference type="NCBI Taxonomy" id="221027"/>
    <lineage>
        <taxon>Bacteria</taxon>
        <taxon>Pseudomonadati</taxon>
        <taxon>Spirochaetota</taxon>
        <taxon>Spirochaetia</taxon>
        <taxon>Spirochaetales</taxon>
        <taxon>Treponemataceae</taxon>
        <taxon>Treponema</taxon>
    </lineage>
</organism>
<reference evidence="2" key="1">
    <citation type="submission" date="2019-04" db="EMBL/GenBank/DDBJ databases">
        <title>Whole genome sequencing of oral phylogroup 2 treponemes.</title>
        <authorList>
            <person name="Chan Y."/>
            <person name="Zeng H.H."/>
            <person name="Yu X.L."/>
            <person name="Leung W.K."/>
            <person name="Watt R.M."/>
        </authorList>
    </citation>
    <scope>NUCLEOTIDE SEQUENCE</scope>
    <source>
        <strain evidence="2">OMZ 847</strain>
    </source>
</reference>
<feature type="transmembrane region" description="Helical" evidence="1">
    <location>
        <begin position="49"/>
        <end position="67"/>
    </location>
</feature>
<keyword evidence="1" id="KW-1133">Transmembrane helix</keyword>
<feature type="transmembrane region" description="Helical" evidence="1">
    <location>
        <begin position="20"/>
        <end position="43"/>
    </location>
</feature>
<keyword evidence="1" id="KW-0812">Transmembrane</keyword>
<evidence type="ECO:0000256" key="1">
    <source>
        <dbReference type="SAM" id="Phobius"/>
    </source>
</evidence>
<gene>
    <name evidence="2" type="ORF">E4N76_11280</name>
</gene>
<name>A0ABY5HVN9_9SPIR</name>
<evidence type="ECO:0008006" key="4">
    <source>
        <dbReference type="Google" id="ProtNLM"/>
    </source>
</evidence>
<evidence type="ECO:0000313" key="3">
    <source>
        <dbReference type="Proteomes" id="UP001059401"/>
    </source>
</evidence>
<accession>A0ABY5HVN9</accession>